<gene>
    <name evidence="2" type="ORF">RHOBADRAFT_52649</name>
</gene>
<dbReference type="RefSeq" id="XP_018272723.1">
    <property type="nucleotide sequence ID" value="XM_018416441.1"/>
</dbReference>
<evidence type="ECO:0000313" key="2">
    <source>
        <dbReference type="EMBL" id="KPV76674.1"/>
    </source>
</evidence>
<feature type="compositionally biased region" description="Low complexity" evidence="1">
    <location>
        <begin position="816"/>
        <end position="826"/>
    </location>
</feature>
<name>A0A194S7Y4_RHOGW</name>
<feature type="compositionally biased region" description="Polar residues" evidence="1">
    <location>
        <begin position="827"/>
        <end position="838"/>
    </location>
</feature>
<feature type="region of interest" description="Disordered" evidence="1">
    <location>
        <begin position="648"/>
        <end position="924"/>
    </location>
</feature>
<feature type="compositionally biased region" description="Acidic residues" evidence="1">
    <location>
        <begin position="677"/>
        <end position="690"/>
    </location>
</feature>
<proteinExistence type="predicted"/>
<sequence length="924" mass="97933">MPGAAPATLAHSNLGGGLAPPPRPRPRPPPPPPPALSLARVNRLLRPLRSALGSLSTGLAHQHALDHAQHRPAPSTRPRPRLVDPDWASSPVKPQSRRRSSIAIGPQHHIAAAHHPTPDSSPFKLAARRRPPRPATTYGSRRAHPPPPLPVAPRSAPPPPVDQPSPRRDVRLTQADLRARLAHSDAALPTLDLQQRAATALRAYAAVLEAVSTPCVASQGPREPPSLAEVAARTLGSGIEDDLRALGAGVCADANEDGEAASVGMDRSASAHEIELAASTAQDEWYESSSPHAVRWMLGDHATSIVIDALEAADAPLALWECCFDLCLTHDAHPEASRFHAPVLAALLSAPRSPPPPSVLPLLRRTPSPSAFLHSALVPVLLASSFSQRLFYHPSLSLPSTSTSSPRRDAPLFAALLVAHGNVASAMLRSIRDLTASAPGATDVDPVDPDSARNMQDEVRRRVAAQARVAIGCALRACARPRAVGAAVDDGAEALEDVRDALADVLRASSDADAGDDVSLERDELAAALDRDGELRSATDDLRALDAVCALALSLRNPAAAGAPLSLSSALASLDDGLVTVDALDDALRRFLPLLLGVVGPLSHQAVDERLLDHVDASTPGGEALLRTLSTCSAASAAARAEAEVRLASVSGRETEDELVHESEPDELDDVGSGGEGEGEDDAEPTDYDEPVVMVSPVRSRAQQVRRRRQIVQSPEPDDDDDDALLGHQPATGRRIKTSSRLVAAGSSRGRSRSAAVEPSVRRGPGVPRPAAMPMLAFSDESNASSAEDDDVDEAREPDVLVLSPSPSTTPPPSAPRRALAHARPSTKASSHPFTSTLMVDRPTVAPTSEADDLDLLQSVKRRRHAVKVREPERATSGSASVVHDVVERRPHPKKQRRLVERGRQRRWTGGREEDEESEDELAM</sequence>
<dbReference type="AlphaFoldDB" id="A0A194S7Y4"/>
<feature type="compositionally biased region" description="Pro residues" evidence="1">
    <location>
        <begin position="19"/>
        <end position="35"/>
    </location>
</feature>
<feature type="compositionally biased region" description="Acidic residues" evidence="1">
    <location>
        <begin position="787"/>
        <end position="796"/>
    </location>
</feature>
<reference evidence="2 3" key="1">
    <citation type="journal article" date="2015" name="Front. Microbiol.">
        <title>Genome sequence of the plant growth promoting endophytic yeast Rhodotorula graminis WP1.</title>
        <authorList>
            <person name="Firrincieli A."/>
            <person name="Otillar R."/>
            <person name="Salamov A."/>
            <person name="Schmutz J."/>
            <person name="Khan Z."/>
            <person name="Redman R.S."/>
            <person name="Fleck N.D."/>
            <person name="Lindquist E."/>
            <person name="Grigoriev I.V."/>
            <person name="Doty S.L."/>
        </authorList>
    </citation>
    <scope>NUCLEOTIDE SEQUENCE [LARGE SCALE GENOMIC DNA]</scope>
    <source>
        <strain evidence="2 3">WP1</strain>
    </source>
</reference>
<dbReference type="EMBL" id="KQ474076">
    <property type="protein sequence ID" value="KPV76674.1"/>
    <property type="molecule type" value="Genomic_DNA"/>
</dbReference>
<dbReference type="Proteomes" id="UP000053890">
    <property type="component" value="Unassembled WGS sequence"/>
</dbReference>
<feature type="compositionally biased region" description="Acidic residues" evidence="1">
    <location>
        <begin position="913"/>
        <end position="924"/>
    </location>
</feature>
<feature type="region of interest" description="Disordered" evidence="1">
    <location>
        <begin position="60"/>
        <end position="168"/>
    </location>
</feature>
<organism evidence="2 3">
    <name type="scientific">Rhodotorula graminis (strain WP1)</name>
    <dbReference type="NCBI Taxonomy" id="578459"/>
    <lineage>
        <taxon>Eukaryota</taxon>
        <taxon>Fungi</taxon>
        <taxon>Dikarya</taxon>
        <taxon>Basidiomycota</taxon>
        <taxon>Pucciniomycotina</taxon>
        <taxon>Microbotryomycetes</taxon>
        <taxon>Sporidiobolales</taxon>
        <taxon>Sporidiobolaceae</taxon>
        <taxon>Rhodotorula</taxon>
    </lineage>
</organism>
<feature type="region of interest" description="Disordered" evidence="1">
    <location>
        <begin position="1"/>
        <end position="37"/>
    </location>
</feature>
<keyword evidence="3" id="KW-1185">Reference proteome</keyword>
<feature type="compositionally biased region" description="Pro residues" evidence="1">
    <location>
        <begin position="145"/>
        <end position="163"/>
    </location>
</feature>
<protein>
    <submittedName>
        <fullName evidence="2">Uncharacterized protein</fullName>
    </submittedName>
</protein>
<dbReference type="OrthoDB" id="2528542at2759"/>
<feature type="compositionally biased region" description="Low complexity" evidence="1">
    <location>
        <begin position="739"/>
        <end position="786"/>
    </location>
</feature>
<evidence type="ECO:0000313" key="3">
    <source>
        <dbReference type="Proteomes" id="UP000053890"/>
    </source>
</evidence>
<dbReference type="GeneID" id="28976889"/>
<evidence type="ECO:0000256" key="1">
    <source>
        <dbReference type="SAM" id="MobiDB-lite"/>
    </source>
</evidence>
<accession>A0A194S7Y4</accession>